<evidence type="ECO:0000313" key="1">
    <source>
        <dbReference type="EMBL" id="OBG39224.1"/>
    </source>
</evidence>
<proteinExistence type="predicted"/>
<dbReference type="AlphaFoldDB" id="A0ABD6P4A4"/>
<sequence>MSANSFSSPLTQAIAEAEQLVAAAPFIETEADLLEGMQYLAGCIAACTHLAFDYERDHPFLQSGTGPFTKMGLDNPDTLYFGTRVQPDREYVVTGRRGTTTDLSFQLLGGEYTDDNVPASQAAFDDRELDIAPDGSFEWRVRPRSPGQLVIREVYGDWSAQRGTLTISRSDTAGTAPPPLTRQTIEKRYATAGKQLVNRVKTWLQFPQWFYLDIPVNTMVAPRLTPGGLSTQYSSAGHFDLRPDEALVITIPVSDAPYLGFQLGSLWYISLDYINHQTSLNNTQAQADPDGKVRIVVADQNPGVTNWVETLGHRRGFLQFRWQRVSREVTEADGPTVELVDFDSVPAALPYFEHNKISEEQWRERIALRQQQIAARMLG</sequence>
<dbReference type="RefSeq" id="WP_067323407.1">
    <property type="nucleotide sequence ID" value="NZ_LZIT01000130.1"/>
</dbReference>
<evidence type="ECO:0000313" key="2">
    <source>
        <dbReference type="Proteomes" id="UP000092086"/>
    </source>
</evidence>
<evidence type="ECO:0008006" key="3">
    <source>
        <dbReference type="Google" id="ProtNLM"/>
    </source>
</evidence>
<name>A0ABD6P4A4_9MYCO</name>
<dbReference type="Proteomes" id="UP000092086">
    <property type="component" value="Unassembled WGS sequence"/>
</dbReference>
<reference evidence="1 2" key="1">
    <citation type="submission" date="2016-06" db="EMBL/GenBank/DDBJ databases">
        <authorList>
            <person name="Sutton G."/>
            <person name="Brinkac L."/>
            <person name="Sanka R."/>
            <person name="Adams M."/>
            <person name="Lau E."/>
            <person name="Sam S."/>
            <person name="Sreng N."/>
            <person name="Him V."/>
            <person name="Kerleguer A."/>
            <person name="Cheng S."/>
        </authorList>
    </citation>
    <scope>NUCLEOTIDE SEQUENCE [LARGE SCALE GENOMIC DNA]</scope>
    <source>
        <strain evidence="1 2">E2978</strain>
    </source>
</reference>
<accession>A0ABD6P4A4</accession>
<dbReference type="EMBL" id="LZIT01000130">
    <property type="protein sequence ID" value="OBG39224.1"/>
    <property type="molecule type" value="Genomic_DNA"/>
</dbReference>
<protein>
    <recommendedName>
        <fullName evidence="3">DUF1214 domain-containing protein</fullName>
    </recommendedName>
</protein>
<comment type="caution">
    <text evidence="1">The sequence shown here is derived from an EMBL/GenBank/DDBJ whole genome shotgun (WGS) entry which is preliminary data.</text>
</comment>
<organism evidence="1 2">
    <name type="scientific">Mycobacterium alsense</name>
    <dbReference type="NCBI Taxonomy" id="324058"/>
    <lineage>
        <taxon>Bacteria</taxon>
        <taxon>Bacillati</taxon>
        <taxon>Actinomycetota</taxon>
        <taxon>Actinomycetes</taxon>
        <taxon>Mycobacteriales</taxon>
        <taxon>Mycobacteriaceae</taxon>
        <taxon>Mycobacterium</taxon>
    </lineage>
</organism>
<gene>
    <name evidence="1" type="ORF">A5672_15275</name>
</gene>